<reference evidence="3" key="1">
    <citation type="submission" date="2017-06" db="EMBL/GenBank/DDBJ databases">
        <authorList>
            <person name="Varghese N."/>
            <person name="Submissions S."/>
        </authorList>
    </citation>
    <scope>NUCLEOTIDE SEQUENCE [LARGE SCALE GENOMIC DNA]</scope>
    <source>
        <strain evidence="3">JAD2</strain>
    </source>
</reference>
<dbReference type="Proteomes" id="UP000197025">
    <property type="component" value="Unassembled WGS sequence"/>
</dbReference>
<organism evidence="2 3">
    <name type="scientific">Thermoflexus hugenholtzii JAD2</name>
    <dbReference type="NCBI Taxonomy" id="877466"/>
    <lineage>
        <taxon>Bacteria</taxon>
        <taxon>Bacillati</taxon>
        <taxon>Chloroflexota</taxon>
        <taxon>Thermoflexia</taxon>
        <taxon>Thermoflexales</taxon>
        <taxon>Thermoflexaceae</taxon>
        <taxon>Thermoflexus</taxon>
    </lineage>
</organism>
<proteinExistence type="predicted"/>
<keyword evidence="1" id="KW-0472">Membrane</keyword>
<accession>A0A212QX58</accession>
<evidence type="ECO:0000313" key="3">
    <source>
        <dbReference type="Proteomes" id="UP000197025"/>
    </source>
</evidence>
<keyword evidence="1" id="KW-1133">Transmembrane helix</keyword>
<dbReference type="InterPro" id="IPR007047">
    <property type="entry name" value="Flp_Fap"/>
</dbReference>
<name>A0A212QX58_9CHLR</name>
<feature type="transmembrane region" description="Helical" evidence="1">
    <location>
        <begin position="21"/>
        <end position="39"/>
    </location>
</feature>
<keyword evidence="1" id="KW-0812">Transmembrane</keyword>
<evidence type="ECO:0000313" key="2">
    <source>
        <dbReference type="EMBL" id="SNB64302.1"/>
    </source>
</evidence>
<dbReference type="InParanoid" id="A0A212QX58"/>
<dbReference type="AlphaFoldDB" id="A0A212QX58"/>
<protein>
    <submittedName>
        <fullName evidence="2">Pilus assembly protein Flp/PilA</fullName>
    </submittedName>
</protein>
<evidence type="ECO:0000256" key="1">
    <source>
        <dbReference type="SAM" id="Phobius"/>
    </source>
</evidence>
<sequence>MVRLLQAWLGLRERGQALVEYALILVLIAIVVIAILTILGTQVSTVFSSIVSGLQGS</sequence>
<keyword evidence="3" id="KW-1185">Reference proteome</keyword>
<gene>
    <name evidence="2" type="ORF">SAMN02746019_00008060</name>
</gene>
<dbReference type="EMBL" id="FYEK01000027">
    <property type="protein sequence ID" value="SNB64302.1"/>
    <property type="molecule type" value="Genomic_DNA"/>
</dbReference>
<dbReference type="RefSeq" id="WP_088571059.1">
    <property type="nucleotide sequence ID" value="NZ_FYEK01000027.1"/>
</dbReference>
<dbReference type="Pfam" id="PF04964">
    <property type="entry name" value="Flp_Fap"/>
    <property type="match status" value="1"/>
</dbReference>